<dbReference type="CDD" id="cd23767">
    <property type="entry name" value="IQCD"/>
    <property type="match status" value="1"/>
</dbReference>
<keyword evidence="5" id="KW-0808">Transferase</keyword>
<evidence type="ECO:0000256" key="6">
    <source>
        <dbReference type="ARBA" id="ARBA00022786"/>
    </source>
</evidence>
<organism evidence="16 17">
    <name type="scientific">Araneus ventricosus</name>
    <name type="common">Orbweaver spider</name>
    <name type="synonym">Epeira ventricosa</name>
    <dbReference type="NCBI Taxonomy" id="182803"/>
    <lineage>
        <taxon>Eukaryota</taxon>
        <taxon>Metazoa</taxon>
        <taxon>Ecdysozoa</taxon>
        <taxon>Arthropoda</taxon>
        <taxon>Chelicerata</taxon>
        <taxon>Arachnida</taxon>
        <taxon>Araneae</taxon>
        <taxon>Araneomorphae</taxon>
        <taxon>Entelegynae</taxon>
        <taxon>Araneoidea</taxon>
        <taxon>Araneidae</taxon>
        <taxon>Araneus</taxon>
    </lineage>
</organism>
<dbReference type="OrthoDB" id="8068875at2759"/>
<dbReference type="GO" id="GO:0016874">
    <property type="term" value="F:ligase activity"/>
    <property type="evidence" value="ECO:0007669"/>
    <property type="project" value="UniProtKB-KW"/>
</dbReference>
<dbReference type="EC" id="2.3.2.26" evidence="3"/>
<keyword evidence="4" id="KW-1017">Isopeptide bond</keyword>
<evidence type="ECO:0000313" key="17">
    <source>
        <dbReference type="Proteomes" id="UP000499080"/>
    </source>
</evidence>
<comment type="caution">
    <text evidence="16">The sequence shown here is derived from an EMBL/GenBank/DDBJ whole genome shotgun (WGS) entry which is preliminary data.</text>
</comment>
<dbReference type="Gene3D" id="3.30.2160.10">
    <property type="entry name" value="Hect, E3 ligase catalytic domain"/>
    <property type="match status" value="1"/>
</dbReference>
<evidence type="ECO:0000256" key="13">
    <source>
        <dbReference type="PROSITE-ProRule" id="PRU00104"/>
    </source>
</evidence>
<dbReference type="InterPro" id="IPR044611">
    <property type="entry name" value="E3A/B/C-like"/>
</dbReference>
<evidence type="ECO:0000256" key="14">
    <source>
        <dbReference type="SAM" id="MobiDB-lite"/>
    </source>
</evidence>
<dbReference type="SUPFAM" id="SSF56204">
    <property type="entry name" value="Hect, E3 ligase catalytic domain"/>
    <property type="match status" value="1"/>
</dbReference>
<dbReference type="Pfam" id="PF00632">
    <property type="entry name" value="HECT"/>
    <property type="match status" value="1"/>
</dbReference>
<evidence type="ECO:0000256" key="10">
    <source>
        <dbReference type="ARBA" id="ARBA00067506"/>
    </source>
</evidence>
<feature type="domain" description="HECT" evidence="15">
    <location>
        <begin position="732"/>
        <end position="1071"/>
    </location>
</feature>
<evidence type="ECO:0000256" key="3">
    <source>
        <dbReference type="ARBA" id="ARBA00012485"/>
    </source>
</evidence>
<dbReference type="EMBL" id="BGPR01011356">
    <property type="protein sequence ID" value="GBN50909.1"/>
    <property type="molecule type" value="Genomic_DNA"/>
</dbReference>
<keyword evidence="17" id="KW-1185">Reference proteome</keyword>
<dbReference type="AlphaFoldDB" id="A0A4Y2PIH2"/>
<evidence type="ECO:0000256" key="1">
    <source>
        <dbReference type="ARBA" id="ARBA00000885"/>
    </source>
</evidence>
<accession>A0A4Y2PIH2</accession>
<dbReference type="Proteomes" id="UP000499080">
    <property type="component" value="Unassembled WGS sequence"/>
</dbReference>
<evidence type="ECO:0000256" key="8">
    <source>
        <dbReference type="ARBA" id="ARBA00061050"/>
    </source>
</evidence>
<evidence type="ECO:0000256" key="4">
    <source>
        <dbReference type="ARBA" id="ARBA00022499"/>
    </source>
</evidence>
<comment type="subunit">
    <text evidence="9">Interacts with 26S proteasomes. Interacts (via the HECT domain) with UBE2D1 and, less efficiently, with UBE2L3.</text>
</comment>
<keyword evidence="16" id="KW-0436">Ligase</keyword>
<keyword evidence="6 13" id="KW-0833">Ubl conjugation pathway</keyword>
<dbReference type="PROSITE" id="PS50096">
    <property type="entry name" value="IQ"/>
    <property type="match status" value="1"/>
</dbReference>
<dbReference type="GO" id="GO:0000209">
    <property type="term" value="P:protein polyubiquitination"/>
    <property type="evidence" value="ECO:0007669"/>
    <property type="project" value="InterPro"/>
</dbReference>
<dbReference type="GO" id="GO:0006511">
    <property type="term" value="P:ubiquitin-dependent protein catabolic process"/>
    <property type="evidence" value="ECO:0007669"/>
    <property type="project" value="TreeGrafter"/>
</dbReference>
<evidence type="ECO:0000256" key="9">
    <source>
        <dbReference type="ARBA" id="ARBA00063372"/>
    </source>
</evidence>
<feature type="region of interest" description="Disordered" evidence="14">
    <location>
        <begin position="1"/>
        <end position="22"/>
    </location>
</feature>
<feature type="compositionally biased region" description="Basic and acidic residues" evidence="14">
    <location>
        <begin position="1"/>
        <end position="10"/>
    </location>
</feature>
<feature type="active site" description="Glycyl thioester intermediate" evidence="13">
    <location>
        <position position="1039"/>
    </location>
</feature>
<name>A0A4Y2PIH2_ARAVE</name>
<dbReference type="GO" id="GO:0061630">
    <property type="term" value="F:ubiquitin protein ligase activity"/>
    <property type="evidence" value="ECO:0007669"/>
    <property type="project" value="UniProtKB-EC"/>
</dbReference>
<evidence type="ECO:0000256" key="2">
    <source>
        <dbReference type="ARBA" id="ARBA00004906"/>
    </source>
</evidence>
<evidence type="ECO:0000256" key="11">
    <source>
        <dbReference type="ARBA" id="ARBA00077269"/>
    </source>
</evidence>
<dbReference type="PROSITE" id="PS50237">
    <property type="entry name" value="HECT"/>
    <property type="match status" value="1"/>
</dbReference>
<protein>
    <recommendedName>
        <fullName evidence="10">Ubiquitin-protein ligase E3C</fullName>
        <ecNumber evidence="3">2.3.2.26</ecNumber>
    </recommendedName>
    <alternativeName>
        <fullName evidence="11">HECT-type ubiquitin transferase E3C</fullName>
    </alternativeName>
    <alternativeName>
        <fullName evidence="12">RTA-associated ubiquitin ligase</fullName>
    </alternativeName>
</protein>
<dbReference type="PANTHER" id="PTHR45700">
    <property type="entry name" value="UBIQUITIN-PROTEIN LIGASE E3C"/>
    <property type="match status" value="1"/>
</dbReference>
<dbReference type="InterPro" id="IPR000569">
    <property type="entry name" value="HECT_dom"/>
</dbReference>
<sequence length="1071" mass="123220">MYSFEGEFRRRPQQSLGGASRKVAREELIHKAQRERLQREERRRIIQAATVIQAFVRGSLSRQEEKRKFREEFDRVMKTRLYDQSSVLSNPDVFYDQIGKLLHFYNEQQDSSRLITVNQMFLRDSSAISRLFLLRFDDWLYKVQKLLLLNVKYLKNCVKPNSNISLSLRFIEVFTAFELYDNLKQNQITDNCSDNNVNQKQNFKPLEKIWDYLIRKGYYAVLRLVLDNNVPDSLLVSPRPPTPLAASLLDLFLRSLTLKSDKKPYFFQTLLQDCFTEELSQQITCFLLPALSCKSDIITIDTILTAIYPDNLAFNFRATSSLLYTFIYLITKQAKSLSDQQCAEYLICVQFLLQSVPGWKTSTNNESESEDGEMIVENDTKLQIQEEIINMVNNIDHVNMILCILDSEKAFNQCAVAICSLCNLLLGHQKLAIHHYRLLYSLAFKPAFFRLLWKSIVSAKIPSAFGANTSYLQLITQGVLLNPSDQDVFLPQLIVFCALLNHLLSTLHDFEFYDQSGDKATVKMMPFSLSELAGISATLKDVCMGLIELAYPDKKSTFNRDYVNAMKSVGAKNLGKPVDFNVDNWNLLFKVVVALLRQLYSRDCRRKFCPDGTWIAKQFPVFFDRAAEMYFTNRRSYGYEPFVGPQNMTREQLEDEGPPLSAVEARQLAILREFPFAIRFHDRFKIFLNLIVKDKQENQGELSNFQMGPIIRVTIRRNFIYEDASTFLSLQSEPNIKMRILVQLVNAVGLDEVGIDGGGLFREFLQELLKTCFDPNRGFFKTTHDGLLYPNPNVQRVTPDFGRHYFFIGRMLGKAIYENMLVELPLAAFFLTKILSRHSTSDVDIHHLASLDPVMYRNLLFMKTYDGDVTDLGLDFTVMNSEFGENEVVELIPGGASIPVTENNRINYIHLMADFKLNKQIKAQCQAFKEGLANVIDMEWLYMFDSNELQILISGAQTPIDIEDLKSHTVYAGGYYRNHPVICAFWRVVEGFDERQKRQLLKFVTSCSHAPLFGFKELSPTFCIQNAGREVRLPTASTCMNLLKLPEFESEEVLKMKLSYAIESGAGFELS</sequence>
<evidence type="ECO:0000313" key="16">
    <source>
        <dbReference type="EMBL" id="GBN50909.1"/>
    </source>
</evidence>
<dbReference type="FunFam" id="3.30.2410.10:FF:000011">
    <property type="entry name" value="Putative Ubiquitin-protein ligase E3C"/>
    <property type="match status" value="1"/>
</dbReference>
<dbReference type="CDD" id="cd00078">
    <property type="entry name" value="HECTc"/>
    <property type="match status" value="1"/>
</dbReference>
<evidence type="ECO:0000256" key="12">
    <source>
        <dbReference type="ARBA" id="ARBA00081642"/>
    </source>
</evidence>
<evidence type="ECO:0000256" key="7">
    <source>
        <dbReference type="ARBA" id="ARBA00022843"/>
    </source>
</evidence>
<evidence type="ECO:0000259" key="15">
    <source>
        <dbReference type="PROSITE" id="PS50237"/>
    </source>
</evidence>
<dbReference type="FunFam" id="3.30.2160.10:FF:000002">
    <property type="entry name" value="Putative Ubiquitin-protein ligase E3C"/>
    <property type="match status" value="1"/>
</dbReference>
<keyword evidence="7" id="KW-0832">Ubl conjugation</keyword>
<reference evidence="16 17" key="1">
    <citation type="journal article" date="2019" name="Sci. Rep.">
        <title>Orb-weaving spider Araneus ventricosus genome elucidates the spidroin gene catalogue.</title>
        <authorList>
            <person name="Kono N."/>
            <person name="Nakamura H."/>
            <person name="Ohtoshi R."/>
            <person name="Moran D.A.P."/>
            <person name="Shinohara A."/>
            <person name="Yoshida Y."/>
            <person name="Fujiwara M."/>
            <person name="Mori M."/>
            <person name="Tomita M."/>
            <person name="Arakawa K."/>
        </authorList>
    </citation>
    <scope>NUCLEOTIDE SEQUENCE [LARGE SCALE GENOMIC DNA]</scope>
</reference>
<dbReference type="InterPro" id="IPR035983">
    <property type="entry name" value="Hect_E3_ubiquitin_ligase"/>
</dbReference>
<proteinExistence type="inferred from homology"/>
<dbReference type="SMART" id="SM00119">
    <property type="entry name" value="HECTc"/>
    <property type="match status" value="1"/>
</dbReference>
<dbReference type="FunFam" id="3.90.1750.10:FF:000014">
    <property type="entry name" value="Putative Ubiquitin-protein ligase E3C"/>
    <property type="match status" value="1"/>
</dbReference>
<comment type="similarity">
    <text evidence="8">Belongs to the UBE3C family.</text>
</comment>
<dbReference type="GO" id="GO:0009966">
    <property type="term" value="P:regulation of signal transduction"/>
    <property type="evidence" value="ECO:0007669"/>
    <property type="project" value="UniProtKB-ARBA"/>
</dbReference>
<comment type="pathway">
    <text evidence="2">Protein modification; protein ubiquitination.</text>
</comment>
<dbReference type="Gene3D" id="3.30.2410.10">
    <property type="entry name" value="Hect, E3 ligase catalytic domain"/>
    <property type="match status" value="1"/>
</dbReference>
<comment type="catalytic activity">
    <reaction evidence="1">
        <text>S-ubiquitinyl-[E2 ubiquitin-conjugating enzyme]-L-cysteine + [acceptor protein]-L-lysine = [E2 ubiquitin-conjugating enzyme]-L-cysteine + N(6)-ubiquitinyl-[acceptor protein]-L-lysine.</text>
        <dbReference type="EC" id="2.3.2.26"/>
    </reaction>
</comment>
<dbReference type="PANTHER" id="PTHR45700:SF2">
    <property type="entry name" value="UBIQUITIN-PROTEIN LIGASE E3C"/>
    <property type="match status" value="1"/>
</dbReference>
<evidence type="ECO:0000256" key="5">
    <source>
        <dbReference type="ARBA" id="ARBA00022679"/>
    </source>
</evidence>
<dbReference type="Gene3D" id="3.90.1750.10">
    <property type="entry name" value="Hect, E3 ligase catalytic domains"/>
    <property type="match status" value="1"/>
</dbReference>
<gene>
    <name evidence="16" type="primary">UBE3C</name>
    <name evidence="16" type="ORF">AVEN_241808_1</name>
</gene>